<dbReference type="Proteomes" id="UP000299102">
    <property type="component" value="Unassembled WGS sequence"/>
</dbReference>
<protein>
    <submittedName>
        <fullName evidence="1">Uncharacterized protein</fullName>
    </submittedName>
</protein>
<sequence length="71" mass="8091">MRLKGKAVVVPLNRDPSRLIGLALTKANEDAAVLASSYQKDHLKKLTAGWHKLPLCKSPQHRWKNVYDNHY</sequence>
<evidence type="ECO:0000313" key="1">
    <source>
        <dbReference type="EMBL" id="GBP09389.1"/>
    </source>
</evidence>
<reference evidence="1 2" key="1">
    <citation type="journal article" date="2019" name="Commun. Biol.">
        <title>The bagworm genome reveals a unique fibroin gene that provides high tensile strength.</title>
        <authorList>
            <person name="Kono N."/>
            <person name="Nakamura H."/>
            <person name="Ohtoshi R."/>
            <person name="Tomita M."/>
            <person name="Numata K."/>
            <person name="Arakawa K."/>
        </authorList>
    </citation>
    <scope>NUCLEOTIDE SEQUENCE [LARGE SCALE GENOMIC DNA]</scope>
</reference>
<comment type="caution">
    <text evidence="1">The sequence shown here is derived from an EMBL/GenBank/DDBJ whole genome shotgun (WGS) entry which is preliminary data.</text>
</comment>
<name>A0A4C1T4F4_EUMVA</name>
<organism evidence="1 2">
    <name type="scientific">Eumeta variegata</name>
    <name type="common">Bagworm moth</name>
    <name type="synonym">Eumeta japonica</name>
    <dbReference type="NCBI Taxonomy" id="151549"/>
    <lineage>
        <taxon>Eukaryota</taxon>
        <taxon>Metazoa</taxon>
        <taxon>Ecdysozoa</taxon>
        <taxon>Arthropoda</taxon>
        <taxon>Hexapoda</taxon>
        <taxon>Insecta</taxon>
        <taxon>Pterygota</taxon>
        <taxon>Neoptera</taxon>
        <taxon>Endopterygota</taxon>
        <taxon>Lepidoptera</taxon>
        <taxon>Glossata</taxon>
        <taxon>Ditrysia</taxon>
        <taxon>Tineoidea</taxon>
        <taxon>Psychidae</taxon>
        <taxon>Oiketicinae</taxon>
        <taxon>Eumeta</taxon>
    </lineage>
</organism>
<dbReference type="EMBL" id="BGZK01000035">
    <property type="protein sequence ID" value="GBP09389.1"/>
    <property type="molecule type" value="Genomic_DNA"/>
</dbReference>
<dbReference type="AlphaFoldDB" id="A0A4C1T4F4"/>
<accession>A0A4C1T4F4</accession>
<gene>
    <name evidence="1" type="ORF">EVAR_5813_1</name>
</gene>
<evidence type="ECO:0000313" key="2">
    <source>
        <dbReference type="Proteomes" id="UP000299102"/>
    </source>
</evidence>
<keyword evidence="2" id="KW-1185">Reference proteome</keyword>
<proteinExistence type="predicted"/>